<dbReference type="Proteomes" id="UP001162483">
    <property type="component" value="Unassembled WGS sequence"/>
</dbReference>
<protein>
    <submittedName>
        <fullName evidence="1">Uncharacterized protein</fullName>
    </submittedName>
</protein>
<evidence type="ECO:0000313" key="1">
    <source>
        <dbReference type="EMBL" id="CAI9561523.1"/>
    </source>
</evidence>
<reference evidence="1" key="1">
    <citation type="submission" date="2023-05" db="EMBL/GenBank/DDBJ databases">
        <authorList>
            <person name="Stuckert A."/>
        </authorList>
    </citation>
    <scope>NUCLEOTIDE SEQUENCE</scope>
</reference>
<proteinExistence type="predicted"/>
<gene>
    <name evidence="1" type="ORF">SPARVUS_LOCUS5430203</name>
</gene>
<organism evidence="1 2">
    <name type="scientific">Staurois parvus</name>
    <dbReference type="NCBI Taxonomy" id="386267"/>
    <lineage>
        <taxon>Eukaryota</taxon>
        <taxon>Metazoa</taxon>
        <taxon>Chordata</taxon>
        <taxon>Craniata</taxon>
        <taxon>Vertebrata</taxon>
        <taxon>Euteleostomi</taxon>
        <taxon>Amphibia</taxon>
        <taxon>Batrachia</taxon>
        <taxon>Anura</taxon>
        <taxon>Neobatrachia</taxon>
        <taxon>Ranoidea</taxon>
        <taxon>Ranidae</taxon>
        <taxon>Staurois</taxon>
    </lineage>
</organism>
<keyword evidence="2" id="KW-1185">Reference proteome</keyword>
<comment type="caution">
    <text evidence="1">The sequence shown here is derived from an EMBL/GenBank/DDBJ whole genome shotgun (WGS) entry which is preliminary data.</text>
</comment>
<dbReference type="EMBL" id="CATNWA010011306">
    <property type="protein sequence ID" value="CAI9561523.1"/>
    <property type="molecule type" value="Genomic_DNA"/>
</dbReference>
<name>A0ABN9CNF5_9NEOB</name>
<sequence length="112" mass="12507">MVQNDHAIQFQCTLTLGSHLCGWCRCGSARKSVQAHHPHRGMWTRGRVPLVLMARHPHWKTATVLGTEVPVQAAISQEVQELLPCVSWSTGVHSNEWALIPEQNAARTATYM</sequence>
<accession>A0ABN9CNF5</accession>
<evidence type="ECO:0000313" key="2">
    <source>
        <dbReference type="Proteomes" id="UP001162483"/>
    </source>
</evidence>